<evidence type="ECO:0000313" key="2">
    <source>
        <dbReference type="Proteomes" id="UP000053327"/>
    </source>
</evidence>
<dbReference type="Proteomes" id="UP000053327">
    <property type="component" value="Unassembled WGS sequence"/>
</dbReference>
<accession>A0A0J9SLC7</accession>
<reference evidence="1 2" key="1">
    <citation type="submission" date="2011-08" db="EMBL/GenBank/DDBJ databases">
        <title>The Genome Sequence of Plasmodium vivax Brazil I.</title>
        <authorList>
            <consortium name="The Broad Institute Genome Sequencing Platform"/>
            <consortium name="The Broad Institute Genome Sequencing Center for Infectious Disease"/>
            <person name="Neafsey D."/>
            <person name="Carlton J."/>
            <person name="Barnwell J."/>
            <person name="Collins W."/>
            <person name="Escalante A."/>
            <person name="Mullikin J."/>
            <person name="Saul A."/>
            <person name="Guigo R."/>
            <person name="Camara F."/>
            <person name="Young S.K."/>
            <person name="Zeng Q."/>
            <person name="Gargeya S."/>
            <person name="Fitzgerald M."/>
            <person name="Haas B."/>
            <person name="Abouelleil A."/>
            <person name="Alvarado L."/>
            <person name="Arachchi H.M."/>
            <person name="Berlin A."/>
            <person name="Brown A."/>
            <person name="Chapman S.B."/>
            <person name="Chen Z."/>
            <person name="Dunbar C."/>
            <person name="Freedman E."/>
            <person name="Gearin G."/>
            <person name="Gellesch M."/>
            <person name="Goldberg J."/>
            <person name="Griggs A."/>
            <person name="Gujja S."/>
            <person name="Heiman D."/>
            <person name="Howarth C."/>
            <person name="Larson L."/>
            <person name="Lui A."/>
            <person name="MacDonald P.J.P."/>
            <person name="Montmayeur A."/>
            <person name="Murphy C."/>
            <person name="Neiman D."/>
            <person name="Pearson M."/>
            <person name="Priest M."/>
            <person name="Roberts A."/>
            <person name="Saif S."/>
            <person name="Shea T."/>
            <person name="Shenoy N."/>
            <person name="Sisk P."/>
            <person name="Stolte C."/>
            <person name="Sykes S."/>
            <person name="Wortman J."/>
            <person name="Nusbaum C."/>
            <person name="Birren B."/>
        </authorList>
    </citation>
    <scope>NUCLEOTIDE SEQUENCE [LARGE SCALE GENOMIC DNA]</scope>
    <source>
        <strain evidence="1 2">Brazil I</strain>
    </source>
</reference>
<dbReference type="AlphaFoldDB" id="A0A0J9SLC7"/>
<name>A0A0J9SLC7_PLAV1</name>
<evidence type="ECO:0000313" key="1">
    <source>
        <dbReference type="EMBL" id="KMZ83496.1"/>
    </source>
</evidence>
<gene>
    <name evidence="1" type="ORF">PVBG_00578</name>
</gene>
<proteinExistence type="predicted"/>
<dbReference type="EMBL" id="KQ234875">
    <property type="protein sequence ID" value="KMZ83496.1"/>
    <property type="molecule type" value="Genomic_DNA"/>
</dbReference>
<organism evidence="1 2">
    <name type="scientific">Plasmodium vivax (strain Brazil I)</name>
    <dbReference type="NCBI Taxonomy" id="1033975"/>
    <lineage>
        <taxon>Eukaryota</taxon>
        <taxon>Sar</taxon>
        <taxon>Alveolata</taxon>
        <taxon>Apicomplexa</taxon>
        <taxon>Aconoidasida</taxon>
        <taxon>Haemosporida</taxon>
        <taxon>Plasmodiidae</taxon>
        <taxon>Plasmodium</taxon>
        <taxon>Plasmodium (Plasmodium)</taxon>
    </lineage>
</organism>
<evidence type="ECO:0008006" key="3">
    <source>
        <dbReference type="Google" id="ProtNLM"/>
    </source>
</evidence>
<sequence>MSDEPDYDIFERLDEYQITEHQVNKNYENVASAAFCKNIEKDSKFKHQLIYICKKFATLFKYFYTSYDKDRYIPLNRKYPEFLNYWLRYQG</sequence>
<protein>
    <recommendedName>
        <fullName evidence="3">PIR Superfamily Protein</fullName>
    </recommendedName>
</protein>